<keyword evidence="2" id="KW-1185">Reference proteome</keyword>
<dbReference type="EMBL" id="FNUD01000002">
    <property type="protein sequence ID" value="SEF09201.1"/>
    <property type="molecule type" value="Genomic_DNA"/>
</dbReference>
<organism evidence="1 2">
    <name type="scientific">Pseudomonas deceptionensis</name>
    <dbReference type="NCBI Taxonomy" id="882211"/>
    <lineage>
        <taxon>Bacteria</taxon>
        <taxon>Pseudomonadati</taxon>
        <taxon>Pseudomonadota</taxon>
        <taxon>Gammaproteobacteria</taxon>
        <taxon>Pseudomonadales</taxon>
        <taxon>Pseudomonadaceae</taxon>
        <taxon>Pseudomonas</taxon>
    </lineage>
</organism>
<gene>
    <name evidence="1" type="ORF">SAMN04489800_4585</name>
</gene>
<evidence type="ECO:0000313" key="1">
    <source>
        <dbReference type="EMBL" id="SEF09201.1"/>
    </source>
</evidence>
<reference evidence="1" key="1">
    <citation type="submission" date="2016-10" db="EMBL/GenBank/DDBJ databases">
        <authorList>
            <person name="Varghese N."/>
            <person name="Submissions S."/>
        </authorList>
    </citation>
    <scope>NUCLEOTIDE SEQUENCE [LARGE SCALE GENOMIC DNA]</scope>
    <source>
        <strain evidence="1">LMG 25555</strain>
    </source>
</reference>
<protein>
    <submittedName>
        <fullName evidence="1">Uncharacterized protein</fullName>
    </submittedName>
</protein>
<dbReference type="AlphaFoldDB" id="A0A1H5P858"/>
<proteinExistence type="predicted"/>
<name>A0A1H5P858_PSEDM</name>
<evidence type="ECO:0000313" key="2">
    <source>
        <dbReference type="Proteomes" id="UP000183613"/>
    </source>
</evidence>
<accession>A0A1H5P858</accession>
<dbReference type="Proteomes" id="UP000183613">
    <property type="component" value="Unassembled WGS sequence"/>
</dbReference>
<comment type="caution">
    <text evidence="1">The sequence shown here is derived from an EMBL/GenBank/DDBJ whole genome shotgun (WGS) entry which is preliminary data.</text>
</comment>
<sequence length="49" mass="5581">MIRTDVETDLTATSKKTYQAMARLLQPLARHEAAISGYKSSDFRRQQPV</sequence>